<dbReference type="Pfam" id="PF13614">
    <property type="entry name" value="AAA_31"/>
    <property type="match status" value="1"/>
</dbReference>
<protein>
    <submittedName>
        <fullName evidence="2">Chromosome partitioning protein ParA</fullName>
    </submittedName>
</protein>
<dbReference type="FunFam" id="3.40.50.300:FF:000285">
    <property type="entry name" value="Sporulation initiation inhibitor Soj"/>
    <property type="match status" value="1"/>
</dbReference>
<dbReference type="RefSeq" id="WP_338600145.1">
    <property type="nucleotide sequence ID" value="NZ_AP028679.1"/>
</dbReference>
<dbReference type="Gene3D" id="3.40.50.300">
    <property type="entry name" value="P-loop containing nucleotide triphosphate hydrolases"/>
    <property type="match status" value="1"/>
</dbReference>
<dbReference type="InterPro" id="IPR050678">
    <property type="entry name" value="DNA_Partitioning_ATPase"/>
</dbReference>
<gene>
    <name evidence="2" type="ORF">FAK_26380</name>
</gene>
<keyword evidence="3" id="KW-1185">Reference proteome</keyword>
<dbReference type="PIRSF" id="PIRSF009320">
    <property type="entry name" value="Nuc_binding_HP_1000"/>
    <property type="match status" value="1"/>
</dbReference>
<feature type="domain" description="AAA" evidence="1">
    <location>
        <begin position="3"/>
        <end position="177"/>
    </location>
</feature>
<name>A0AAU9F270_9BACT</name>
<sequence>MGRIITIANQKGGVGKTTTAVNLAACLASAGQITLLVDCDPQGNATSGLGVDLEPGDPTLYHVLIDQVAARDAVRATEVEHLHLLGSDVNLFGAEVELAGSAGRERLLAEVLSPLKDDYGYILLDCPPSLGLLTLNALTACDGVLVPLQTEYYALEGLTQLLHTIARVRRTLNPGLRMEGILLTMFDQRNNLSHQVAEDVRGHFKGMVYDTVVPRNVRLSEAPSHGLPVILYDSRCAGAQSYQALAQEVIQGPRGNSGAPQEGRAA</sequence>
<dbReference type="PANTHER" id="PTHR13696:SF52">
    <property type="entry name" value="PARA FAMILY PROTEIN CT_582"/>
    <property type="match status" value="1"/>
</dbReference>
<dbReference type="InterPro" id="IPR025669">
    <property type="entry name" value="AAA_dom"/>
</dbReference>
<dbReference type="AlphaFoldDB" id="A0AAU9F270"/>
<dbReference type="InterPro" id="IPR027417">
    <property type="entry name" value="P-loop_NTPase"/>
</dbReference>
<evidence type="ECO:0000313" key="2">
    <source>
        <dbReference type="EMBL" id="BEQ15572.1"/>
    </source>
</evidence>
<evidence type="ECO:0000313" key="3">
    <source>
        <dbReference type="Proteomes" id="UP001366166"/>
    </source>
</evidence>
<accession>A0AAU9F270</accession>
<dbReference type="Proteomes" id="UP001366166">
    <property type="component" value="Chromosome"/>
</dbReference>
<dbReference type="SUPFAM" id="SSF52540">
    <property type="entry name" value="P-loop containing nucleoside triphosphate hydrolases"/>
    <property type="match status" value="1"/>
</dbReference>
<dbReference type="EMBL" id="AP028679">
    <property type="protein sequence ID" value="BEQ15572.1"/>
    <property type="molecule type" value="Genomic_DNA"/>
</dbReference>
<evidence type="ECO:0000259" key="1">
    <source>
        <dbReference type="Pfam" id="PF13614"/>
    </source>
</evidence>
<dbReference type="CDD" id="cd02042">
    <property type="entry name" value="ParAB_family"/>
    <property type="match status" value="1"/>
</dbReference>
<organism evidence="2 3">
    <name type="scientific">Desulfoferula mesophila</name>
    <dbReference type="NCBI Taxonomy" id="3058419"/>
    <lineage>
        <taxon>Bacteria</taxon>
        <taxon>Pseudomonadati</taxon>
        <taxon>Thermodesulfobacteriota</taxon>
        <taxon>Desulfarculia</taxon>
        <taxon>Desulfarculales</taxon>
        <taxon>Desulfarculaceae</taxon>
        <taxon>Desulfoferula</taxon>
    </lineage>
</organism>
<reference evidence="3" key="1">
    <citation type="journal article" date="2023" name="Arch. Microbiol.">
        <title>Desulfoferula mesophilus gen. nov. sp. nov., a mesophilic sulfate-reducing bacterium isolated from a brackish lake sediment.</title>
        <authorList>
            <person name="Watanabe T."/>
            <person name="Yabe T."/>
            <person name="Tsuji J.M."/>
            <person name="Fukui M."/>
        </authorList>
    </citation>
    <scope>NUCLEOTIDE SEQUENCE [LARGE SCALE GENOMIC DNA]</scope>
    <source>
        <strain evidence="3">12FAK</strain>
    </source>
</reference>
<dbReference type="PANTHER" id="PTHR13696">
    <property type="entry name" value="P-LOOP CONTAINING NUCLEOSIDE TRIPHOSPHATE HYDROLASE"/>
    <property type="match status" value="1"/>
</dbReference>
<dbReference type="KEGG" id="dmp:FAK_26380"/>
<proteinExistence type="predicted"/>